<protein>
    <submittedName>
        <fullName evidence="1">Uncharacterized protein</fullName>
    </submittedName>
</protein>
<evidence type="ECO:0000313" key="2">
    <source>
        <dbReference type="Proteomes" id="UP001165289"/>
    </source>
</evidence>
<dbReference type="Proteomes" id="UP001165289">
    <property type="component" value="Unassembled WGS sequence"/>
</dbReference>
<sequence>MDSSVAKYMMKSQMDGNTVWATDIEIFASSAMLEVDIFVANDQSEYDKQRRGNQVVSISFFLDEFSSTTLLTNDEEDFEPVIDLIHSRTTTYFDTDGLSDTNIIE</sequence>
<accession>A0AAV7KBB6</accession>
<comment type="caution">
    <text evidence="1">The sequence shown here is derived from an EMBL/GenBank/DDBJ whole genome shotgun (WGS) entry which is preliminary data.</text>
</comment>
<organism evidence="1 2">
    <name type="scientific">Oopsacas minuta</name>
    <dbReference type="NCBI Taxonomy" id="111878"/>
    <lineage>
        <taxon>Eukaryota</taxon>
        <taxon>Metazoa</taxon>
        <taxon>Porifera</taxon>
        <taxon>Hexactinellida</taxon>
        <taxon>Hexasterophora</taxon>
        <taxon>Lyssacinosida</taxon>
        <taxon>Leucopsacidae</taxon>
        <taxon>Oopsacas</taxon>
    </lineage>
</organism>
<name>A0AAV7KBB6_9METZ</name>
<keyword evidence="2" id="KW-1185">Reference proteome</keyword>
<evidence type="ECO:0000313" key="1">
    <source>
        <dbReference type="EMBL" id="KAI6658351.1"/>
    </source>
</evidence>
<proteinExistence type="predicted"/>
<gene>
    <name evidence="1" type="ORF">LOD99_11074</name>
</gene>
<reference evidence="1 2" key="1">
    <citation type="journal article" date="2023" name="BMC Biol.">
        <title>The compact genome of the sponge Oopsacas minuta (Hexactinellida) is lacking key metazoan core genes.</title>
        <authorList>
            <person name="Santini S."/>
            <person name="Schenkelaars Q."/>
            <person name="Jourda C."/>
            <person name="Duchesne M."/>
            <person name="Belahbib H."/>
            <person name="Rocher C."/>
            <person name="Selva M."/>
            <person name="Riesgo A."/>
            <person name="Vervoort M."/>
            <person name="Leys S.P."/>
            <person name="Kodjabachian L."/>
            <person name="Le Bivic A."/>
            <person name="Borchiellini C."/>
            <person name="Claverie J.M."/>
            <person name="Renard E."/>
        </authorList>
    </citation>
    <scope>NUCLEOTIDE SEQUENCE [LARGE SCALE GENOMIC DNA]</scope>
    <source>
        <strain evidence="1">SPO-2</strain>
    </source>
</reference>
<dbReference type="AlphaFoldDB" id="A0AAV7KBB6"/>
<dbReference type="EMBL" id="JAKMXF010000096">
    <property type="protein sequence ID" value="KAI6658351.1"/>
    <property type="molecule type" value="Genomic_DNA"/>
</dbReference>